<name>A0A5B7A2Z3_DAVIN</name>
<organism evidence="1">
    <name type="scientific">Davidia involucrata</name>
    <name type="common">Dove tree</name>
    <dbReference type="NCBI Taxonomy" id="16924"/>
    <lineage>
        <taxon>Eukaryota</taxon>
        <taxon>Viridiplantae</taxon>
        <taxon>Streptophyta</taxon>
        <taxon>Embryophyta</taxon>
        <taxon>Tracheophyta</taxon>
        <taxon>Spermatophyta</taxon>
        <taxon>Magnoliopsida</taxon>
        <taxon>eudicotyledons</taxon>
        <taxon>Gunneridae</taxon>
        <taxon>Pentapetalae</taxon>
        <taxon>asterids</taxon>
        <taxon>Cornales</taxon>
        <taxon>Nyssaceae</taxon>
        <taxon>Davidia</taxon>
    </lineage>
</organism>
<proteinExistence type="predicted"/>
<dbReference type="GO" id="GO:0036444">
    <property type="term" value="P:calcium import into the mitochondrion"/>
    <property type="evidence" value="ECO:0007669"/>
    <property type="project" value="TreeGrafter"/>
</dbReference>
<dbReference type="GO" id="GO:1990246">
    <property type="term" value="C:uniplex complex"/>
    <property type="evidence" value="ECO:0007669"/>
    <property type="project" value="TreeGrafter"/>
</dbReference>
<dbReference type="InterPro" id="IPR039055">
    <property type="entry name" value="MCU_fam"/>
</dbReference>
<accession>A0A5B7A2Z3</accession>
<dbReference type="PANTHER" id="PTHR13462:SF31">
    <property type="entry name" value="CALCIUM UNIPORTER PROTEIN 1, MITOCHONDRIAL"/>
    <property type="match status" value="1"/>
</dbReference>
<evidence type="ECO:0000313" key="1">
    <source>
        <dbReference type="EMBL" id="MPA51009.1"/>
    </source>
</evidence>
<reference evidence="1" key="1">
    <citation type="submission" date="2019-08" db="EMBL/GenBank/DDBJ databases">
        <title>Reference gene set and small RNA set construction with multiple tissues from Davidia involucrata Baill.</title>
        <authorList>
            <person name="Yang H."/>
            <person name="Zhou C."/>
            <person name="Li G."/>
            <person name="Wang J."/>
            <person name="Gao P."/>
            <person name="Wang M."/>
            <person name="Wang R."/>
            <person name="Zhao Y."/>
        </authorList>
    </citation>
    <scope>NUCLEOTIDE SEQUENCE</scope>
    <source>
        <tissue evidence="1">Mixed with DoveR01_LX</tissue>
    </source>
</reference>
<gene>
    <name evidence="1" type="ORF">Din_020450</name>
</gene>
<sequence length="221" mass="24717">MAFKRTLFQRLFNISNISNPTLTNCRISSISSAVQALIPPNPAKVAPDPGDERIFRWFIQRRPICQSPATSPELLSLPTGDKLLAKLRSMDIARDRIRLDGLSPPATTSESTEGKLTVEDARKLLRVSQLEMVKSKLRQIPKSSISYTEFVQICVEACSSTDKGLEFAKMLDELGTVIVLGNVVFLRPDQVVKAIQGLMPWLLFHSVCLIPKTEVIYNYIQ</sequence>
<dbReference type="GO" id="GO:0015292">
    <property type="term" value="F:uniporter activity"/>
    <property type="evidence" value="ECO:0007669"/>
    <property type="project" value="TreeGrafter"/>
</dbReference>
<dbReference type="GO" id="GO:0051560">
    <property type="term" value="P:mitochondrial calcium ion homeostasis"/>
    <property type="evidence" value="ECO:0007669"/>
    <property type="project" value="InterPro"/>
</dbReference>
<protein>
    <submittedName>
        <fullName evidence="1">Uncharacterized protein</fullName>
    </submittedName>
</protein>
<dbReference type="GO" id="GO:0005262">
    <property type="term" value="F:calcium channel activity"/>
    <property type="evidence" value="ECO:0007669"/>
    <property type="project" value="TreeGrafter"/>
</dbReference>
<dbReference type="PANTHER" id="PTHR13462">
    <property type="entry name" value="CALCIUM UNIPORTER PROTEIN, MITOCHONDRIAL"/>
    <property type="match status" value="1"/>
</dbReference>
<dbReference type="AlphaFoldDB" id="A0A5B7A2Z3"/>
<dbReference type="EMBL" id="GHES01020450">
    <property type="protein sequence ID" value="MPA51009.1"/>
    <property type="molecule type" value="Transcribed_RNA"/>
</dbReference>